<reference evidence="1" key="1">
    <citation type="submission" date="2022-02" db="EMBL/GenBank/DDBJ databases">
        <authorList>
            <person name="King R."/>
        </authorList>
    </citation>
    <scope>NUCLEOTIDE SEQUENCE</scope>
</reference>
<keyword evidence="2" id="KW-1185">Reference proteome</keyword>
<proteinExistence type="predicted"/>
<organism evidence="1 2">
    <name type="scientific">Spodoptera littoralis</name>
    <name type="common">Egyptian cotton leafworm</name>
    <dbReference type="NCBI Taxonomy" id="7109"/>
    <lineage>
        <taxon>Eukaryota</taxon>
        <taxon>Metazoa</taxon>
        <taxon>Ecdysozoa</taxon>
        <taxon>Arthropoda</taxon>
        <taxon>Hexapoda</taxon>
        <taxon>Insecta</taxon>
        <taxon>Pterygota</taxon>
        <taxon>Neoptera</taxon>
        <taxon>Endopterygota</taxon>
        <taxon>Lepidoptera</taxon>
        <taxon>Glossata</taxon>
        <taxon>Ditrysia</taxon>
        <taxon>Noctuoidea</taxon>
        <taxon>Noctuidae</taxon>
        <taxon>Amphipyrinae</taxon>
        <taxon>Spodoptera</taxon>
    </lineage>
</organism>
<evidence type="ECO:0000313" key="2">
    <source>
        <dbReference type="Proteomes" id="UP001153321"/>
    </source>
</evidence>
<protein>
    <submittedName>
        <fullName evidence="1">Uncharacterized protein</fullName>
    </submittedName>
</protein>
<sequence>MSCFVVCVRLLEAFSLFMLQVSSIFFF</sequence>
<dbReference type="EMBL" id="LR824533">
    <property type="protein sequence ID" value="CAH1639420.1"/>
    <property type="molecule type" value="Genomic_DNA"/>
</dbReference>
<name>A0A9P0I3N3_SPOLI</name>
<gene>
    <name evidence="1" type="ORF">SPLIT_LOCUS4777</name>
</gene>
<accession>A0A9P0I3N3</accession>
<evidence type="ECO:0000313" key="1">
    <source>
        <dbReference type="EMBL" id="CAH1639420.1"/>
    </source>
</evidence>
<dbReference type="Proteomes" id="UP001153321">
    <property type="component" value="Chromosome 2"/>
</dbReference>
<dbReference type="AlphaFoldDB" id="A0A9P0I3N3"/>